<comment type="caution">
    <text evidence="1">The sequence shown here is derived from an EMBL/GenBank/DDBJ whole genome shotgun (WGS) entry which is preliminary data.</text>
</comment>
<dbReference type="EMBL" id="JAYMYQ010000006">
    <property type="protein sequence ID" value="KAK7323884.1"/>
    <property type="molecule type" value="Genomic_DNA"/>
</dbReference>
<gene>
    <name evidence="1" type="ORF">VNO77_27384</name>
</gene>
<dbReference type="AlphaFoldDB" id="A0AAN9Q716"/>
<evidence type="ECO:0000313" key="1">
    <source>
        <dbReference type="EMBL" id="KAK7323884.1"/>
    </source>
</evidence>
<dbReference type="Proteomes" id="UP001367508">
    <property type="component" value="Unassembled WGS sequence"/>
</dbReference>
<organism evidence="1 2">
    <name type="scientific">Canavalia gladiata</name>
    <name type="common">Sword bean</name>
    <name type="synonym">Dolichos gladiatus</name>
    <dbReference type="NCBI Taxonomy" id="3824"/>
    <lineage>
        <taxon>Eukaryota</taxon>
        <taxon>Viridiplantae</taxon>
        <taxon>Streptophyta</taxon>
        <taxon>Embryophyta</taxon>
        <taxon>Tracheophyta</taxon>
        <taxon>Spermatophyta</taxon>
        <taxon>Magnoliopsida</taxon>
        <taxon>eudicotyledons</taxon>
        <taxon>Gunneridae</taxon>
        <taxon>Pentapetalae</taxon>
        <taxon>rosids</taxon>
        <taxon>fabids</taxon>
        <taxon>Fabales</taxon>
        <taxon>Fabaceae</taxon>
        <taxon>Papilionoideae</taxon>
        <taxon>50 kb inversion clade</taxon>
        <taxon>NPAAA clade</taxon>
        <taxon>indigoferoid/millettioid clade</taxon>
        <taxon>Phaseoleae</taxon>
        <taxon>Canavalia</taxon>
    </lineage>
</organism>
<protein>
    <submittedName>
        <fullName evidence="1">Uncharacterized protein</fullName>
    </submittedName>
</protein>
<proteinExistence type="predicted"/>
<keyword evidence="2" id="KW-1185">Reference proteome</keyword>
<reference evidence="1 2" key="1">
    <citation type="submission" date="2024-01" db="EMBL/GenBank/DDBJ databases">
        <title>The genomes of 5 underutilized Papilionoideae crops provide insights into root nodulation and disease resistanc.</title>
        <authorList>
            <person name="Jiang F."/>
        </authorList>
    </citation>
    <scope>NUCLEOTIDE SEQUENCE [LARGE SCALE GENOMIC DNA]</scope>
    <source>
        <strain evidence="1">LVBAO_FW01</strain>
        <tissue evidence="1">Leaves</tissue>
    </source>
</reference>
<accession>A0AAN9Q716</accession>
<evidence type="ECO:0000313" key="2">
    <source>
        <dbReference type="Proteomes" id="UP001367508"/>
    </source>
</evidence>
<name>A0AAN9Q716_CANGL</name>
<sequence>MPATNASSSLTDNGTISGWDLSFMFSSSHHFFHCLDCDLERKTNTFTLCNTSFERSKHSRRFSIIHQATCLAPAGKCSIYCSIHDAQTAEPAMIRPAFIAILKLKFAMSSSTLIRLLASSDIKPPFLLSTTTEIVAPQLKSSVANSIIKSGAPVMEDQDKSFGPNKTCKVPLPVTRPGTFLRIPLQNPIFRGAKSTNKQYWLWEFLAPAPLYHCSYVRVMLYPNWIQAITDSALLWNYILGGWERMLQCCTL</sequence>